<evidence type="ECO:0000259" key="5">
    <source>
        <dbReference type="PROSITE" id="PS51462"/>
    </source>
</evidence>
<dbReference type="PROSITE" id="PS00893">
    <property type="entry name" value="NUDIX_BOX"/>
    <property type="match status" value="1"/>
</dbReference>
<accession>A0ABN2HVA0</accession>
<dbReference type="InterPro" id="IPR000086">
    <property type="entry name" value="NUDIX_hydrolase_dom"/>
</dbReference>
<dbReference type="Gene3D" id="3.90.79.10">
    <property type="entry name" value="Nucleoside Triphosphate Pyrophosphohydrolase"/>
    <property type="match status" value="1"/>
</dbReference>
<feature type="domain" description="Nudix hydrolase" evidence="5">
    <location>
        <begin position="6"/>
        <end position="141"/>
    </location>
</feature>
<organism evidence="6 7">
    <name type="scientific">Fodinicola feengrottensis</name>
    <dbReference type="NCBI Taxonomy" id="435914"/>
    <lineage>
        <taxon>Bacteria</taxon>
        <taxon>Bacillati</taxon>
        <taxon>Actinomycetota</taxon>
        <taxon>Actinomycetes</taxon>
        <taxon>Mycobacteriales</taxon>
        <taxon>Fodinicola</taxon>
    </lineage>
</organism>
<sequence length="154" mass="16569">MKISRETRIAAYAVCIADGQMLLARWVGRGGEKLWTLPGGKVEHGEHPHDAAIREVEEETGYSIAVDELLGVDSAVNQYGRPAGRVVELHHVRIVYSAHVTGGDLRYEEGGSTDMAAWVPLAEIPTLDHVEAVDTALALYATRPATGLPASASR</sequence>
<name>A0ABN2HVA0_9ACTN</name>
<keyword evidence="7" id="KW-1185">Reference proteome</keyword>
<evidence type="ECO:0000256" key="2">
    <source>
        <dbReference type="ARBA" id="ARBA00005582"/>
    </source>
</evidence>
<dbReference type="PROSITE" id="PS51462">
    <property type="entry name" value="NUDIX"/>
    <property type="match status" value="1"/>
</dbReference>
<dbReference type="PANTHER" id="PTHR43046:SF14">
    <property type="entry name" value="MUTT_NUDIX FAMILY PROTEIN"/>
    <property type="match status" value="1"/>
</dbReference>
<evidence type="ECO:0000313" key="6">
    <source>
        <dbReference type="EMBL" id="GAA1694068.1"/>
    </source>
</evidence>
<dbReference type="Pfam" id="PF00293">
    <property type="entry name" value="NUDIX"/>
    <property type="match status" value="1"/>
</dbReference>
<evidence type="ECO:0000256" key="3">
    <source>
        <dbReference type="ARBA" id="ARBA00022801"/>
    </source>
</evidence>
<proteinExistence type="inferred from homology"/>
<evidence type="ECO:0000313" key="7">
    <source>
        <dbReference type="Proteomes" id="UP001500618"/>
    </source>
</evidence>
<comment type="caution">
    <text evidence="6">The sequence shown here is derived from an EMBL/GenBank/DDBJ whole genome shotgun (WGS) entry which is preliminary data.</text>
</comment>
<comment type="similarity">
    <text evidence="2 4">Belongs to the Nudix hydrolase family.</text>
</comment>
<keyword evidence="3 4" id="KW-0378">Hydrolase</keyword>
<dbReference type="SUPFAM" id="SSF55811">
    <property type="entry name" value="Nudix"/>
    <property type="match status" value="1"/>
</dbReference>
<dbReference type="PANTHER" id="PTHR43046">
    <property type="entry name" value="GDP-MANNOSE MANNOSYL HYDROLASE"/>
    <property type="match status" value="1"/>
</dbReference>
<dbReference type="Proteomes" id="UP001500618">
    <property type="component" value="Unassembled WGS sequence"/>
</dbReference>
<dbReference type="EMBL" id="BAAANY010000020">
    <property type="protein sequence ID" value="GAA1694068.1"/>
    <property type="molecule type" value="Genomic_DNA"/>
</dbReference>
<dbReference type="InterPro" id="IPR020476">
    <property type="entry name" value="Nudix_hydrolase"/>
</dbReference>
<evidence type="ECO:0000256" key="4">
    <source>
        <dbReference type="RuleBase" id="RU003476"/>
    </source>
</evidence>
<dbReference type="InterPro" id="IPR020084">
    <property type="entry name" value="NUDIX_hydrolase_CS"/>
</dbReference>
<dbReference type="InterPro" id="IPR015797">
    <property type="entry name" value="NUDIX_hydrolase-like_dom_sf"/>
</dbReference>
<reference evidence="6 7" key="1">
    <citation type="journal article" date="2019" name="Int. J. Syst. Evol. Microbiol.">
        <title>The Global Catalogue of Microorganisms (GCM) 10K type strain sequencing project: providing services to taxonomists for standard genome sequencing and annotation.</title>
        <authorList>
            <consortium name="The Broad Institute Genomics Platform"/>
            <consortium name="The Broad Institute Genome Sequencing Center for Infectious Disease"/>
            <person name="Wu L."/>
            <person name="Ma J."/>
        </authorList>
    </citation>
    <scope>NUCLEOTIDE SEQUENCE [LARGE SCALE GENOMIC DNA]</scope>
    <source>
        <strain evidence="6 7">JCM 14718</strain>
    </source>
</reference>
<evidence type="ECO:0000256" key="1">
    <source>
        <dbReference type="ARBA" id="ARBA00001946"/>
    </source>
</evidence>
<dbReference type="RefSeq" id="WP_279583304.1">
    <property type="nucleotide sequence ID" value="NZ_BAAANY010000020.1"/>
</dbReference>
<comment type="cofactor">
    <cofactor evidence="1">
        <name>Mg(2+)</name>
        <dbReference type="ChEBI" id="CHEBI:18420"/>
    </cofactor>
</comment>
<dbReference type="PRINTS" id="PR00502">
    <property type="entry name" value="NUDIXFAMILY"/>
</dbReference>
<gene>
    <name evidence="6" type="ORF">GCM10009765_49160</name>
</gene>
<protein>
    <recommendedName>
        <fullName evidence="5">Nudix hydrolase domain-containing protein</fullName>
    </recommendedName>
</protein>